<organism evidence="2 3">
    <name type="scientific">Bosea massiliensis</name>
    <dbReference type="NCBI Taxonomy" id="151419"/>
    <lineage>
        <taxon>Bacteria</taxon>
        <taxon>Pseudomonadati</taxon>
        <taxon>Pseudomonadota</taxon>
        <taxon>Alphaproteobacteria</taxon>
        <taxon>Hyphomicrobiales</taxon>
        <taxon>Boseaceae</taxon>
        <taxon>Bosea</taxon>
    </lineage>
</organism>
<keyword evidence="3" id="KW-1185">Reference proteome</keyword>
<gene>
    <name evidence="2" type="ORF">ACFPN9_29120</name>
</gene>
<comment type="caution">
    <text evidence="2">The sequence shown here is derived from an EMBL/GenBank/DDBJ whole genome shotgun (WGS) entry which is preliminary data.</text>
</comment>
<dbReference type="InterPro" id="IPR006429">
    <property type="entry name" value="Phage_lambda_portal"/>
</dbReference>
<dbReference type="EMBL" id="JBHSLU010000161">
    <property type="protein sequence ID" value="MFC5509279.1"/>
    <property type="molecule type" value="Genomic_DNA"/>
</dbReference>
<accession>A0ABW0P9H5</accession>
<dbReference type="Proteomes" id="UP001596060">
    <property type="component" value="Unassembled WGS sequence"/>
</dbReference>
<name>A0ABW0P9H5_9HYPH</name>
<sequence length="546" mass="60462">MNLVDRIKGAGRALIGHNGGPPMERRRDAAYFRGAAASSFLGGMARPALREQSDDIRAAWQLATSHAIDRIQNSGFISGVVDASVASVVGNGLNLAARPERELLGWSEKKAEEWSTKVETRFKVWSSSARECDAGARMTFAQQQIAAYKSYLYFGEILARLPMFRRDQHGGLTKVLLLPPSRLSETATDAFNRTKHGVRMDQYGAALSYIIRMVDQHGYAVDREFQARDADGRQGVVHVFDPMVLGVRGITPLAPVLKVCAQVEQLADATLSATLLQTMFAATIRNNTPGLQAFSGLMTEDEQGQGQDKTMNIDQFVDVRGDWYESAKLNLHQHGRVAHLFPNDELEFHEAKHPSENYDNFAGWLLREIARCAGVTYEEASGDYRGATYSSVRIGTATMWPIVLQRRQNIAGVFCQSIYEAWLGEEIGEGRIEFDNGLDGFLKNKGAACSAWWNGPAAPQADDLKTARADETLLKVGATTLEAVSAKYGRDWRDDMKQRKREKDLALSLGLPDPHKPVEERAAEFKRSEQGADDDKTDNPSFTPDN</sequence>
<dbReference type="RefSeq" id="WP_377818034.1">
    <property type="nucleotide sequence ID" value="NZ_JBHSLU010000161.1"/>
</dbReference>
<evidence type="ECO:0000256" key="1">
    <source>
        <dbReference type="SAM" id="MobiDB-lite"/>
    </source>
</evidence>
<proteinExistence type="predicted"/>
<reference evidence="3" key="1">
    <citation type="journal article" date="2019" name="Int. J. Syst. Evol. Microbiol.">
        <title>The Global Catalogue of Microorganisms (GCM) 10K type strain sequencing project: providing services to taxonomists for standard genome sequencing and annotation.</title>
        <authorList>
            <consortium name="The Broad Institute Genomics Platform"/>
            <consortium name="The Broad Institute Genome Sequencing Center for Infectious Disease"/>
            <person name="Wu L."/>
            <person name="Ma J."/>
        </authorList>
    </citation>
    <scope>NUCLEOTIDE SEQUENCE [LARGE SCALE GENOMIC DNA]</scope>
    <source>
        <strain evidence="3">CCUG 43117</strain>
    </source>
</reference>
<dbReference type="Pfam" id="PF05136">
    <property type="entry name" value="Phage_portal_2"/>
    <property type="match status" value="1"/>
</dbReference>
<evidence type="ECO:0000313" key="2">
    <source>
        <dbReference type="EMBL" id="MFC5509279.1"/>
    </source>
</evidence>
<feature type="compositionally biased region" description="Basic and acidic residues" evidence="1">
    <location>
        <begin position="513"/>
        <end position="538"/>
    </location>
</feature>
<protein>
    <submittedName>
        <fullName evidence="2">Phage portal protein</fullName>
    </submittedName>
</protein>
<evidence type="ECO:0000313" key="3">
    <source>
        <dbReference type="Proteomes" id="UP001596060"/>
    </source>
</evidence>
<feature type="region of interest" description="Disordered" evidence="1">
    <location>
        <begin position="503"/>
        <end position="546"/>
    </location>
</feature>